<dbReference type="EMBL" id="NKQK01000018">
    <property type="protein sequence ID" value="PSS03955.1"/>
    <property type="molecule type" value="Genomic_DNA"/>
</dbReference>
<evidence type="ECO:0000313" key="1">
    <source>
        <dbReference type="EMBL" id="PSS03955.1"/>
    </source>
</evidence>
<name>A0A2R6Q7U0_ACTCC</name>
<dbReference type="Proteomes" id="UP000241394">
    <property type="component" value="Chromosome LG18"/>
</dbReference>
<accession>A0A2R6Q7U0</accession>
<comment type="caution">
    <text evidence="1">The sequence shown here is derived from an EMBL/GenBank/DDBJ whole genome shotgun (WGS) entry which is preliminary data.</text>
</comment>
<sequence>MSDQNESLLGGRAINALRTLGWSQTYRIFSNWLTASRINTRMSFKKACLPPLQIRPLLTLAQDVNIHSSSCERESILGCGGVKRYKTIWLCNLVQLQPFNVRLV</sequence>
<dbReference type="InParanoid" id="A0A2R6Q7U0"/>
<proteinExistence type="predicted"/>
<protein>
    <submittedName>
        <fullName evidence="1">Proline-rich protein like</fullName>
    </submittedName>
</protein>
<dbReference type="AlphaFoldDB" id="A0A2R6Q7U0"/>
<evidence type="ECO:0000313" key="2">
    <source>
        <dbReference type="Proteomes" id="UP000241394"/>
    </source>
</evidence>
<organism evidence="1 2">
    <name type="scientific">Actinidia chinensis var. chinensis</name>
    <name type="common">Chinese soft-hair kiwi</name>
    <dbReference type="NCBI Taxonomy" id="1590841"/>
    <lineage>
        <taxon>Eukaryota</taxon>
        <taxon>Viridiplantae</taxon>
        <taxon>Streptophyta</taxon>
        <taxon>Embryophyta</taxon>
        <taxon>Tracheophyta</taxon>
        <taxon>Spermatophyta</taxon>
        <taxon>Magnoliopsida</taxon>
        <taxon>eudicotyledons</taxon>
        <taxon>Gunneridae</taxon>
        <taxon>Pentapetalae</taxon>
        <taxon>asterids</taxon>
        <taxon>Ericales</taxon>
        <taxon>Actinidiaceae</taxon>
        <taxon>Actinidia</taxon>
    </lineage>
</organism>
<reference evidence="2" key="2">
    <citation type="journal article" date="2018" name="BMC Genomics">
        <title>A manually annotated Actinidia chinensis var. chinensis (kiwifruit) genome highlights the challenges associated with draft genomes and gene prediction in plants.</title>
        <authorList>
            <person name="Pilkington S.M."/>
            <person name="Crowhurst R."/>
            <person name="Hilario E."/>
            <person name="Nardozza S."/>
            <person name="Fraser L."/>
            <person name="Peng Y."/>
            <person name="Gunaseelan K."/>
            <person name="Simpson R."/>
            <person name="Tahir J."/>
            <person name="Deroles S.C."/>
            <person name="Templeton K."/>
            <person name="Luo Z."/>
            <person name="Davy M."/>
            <person name="Cheng C."/>
            <person name="McNeilage M."/>
            <person name="Scaglione D."/>
            <person name="Liu Y."/>
            <person name="Zhang Q."/>
            <person name="Datson P."/>
            <person name="De Silva N."/>
            <person name="Gardiner S.E."/>
            <person name="Bassett H."/>
            <person name="Chagne D."/>
            <person name="McCallum J."/>
            <person name="Dzierzon H."/>
            <person name="Deng C."/>
            <person name="Wang Y.Y."/>
            <person name="Barron L."/>
            <person name="Manako K."/>
            <person name="Bowen J."/>
            <person name="Foster T.M."/>
            <person name="Erridge Z.A."/>
            <person name="Tiffin H."/>
            <person name="Waite C.N."/>
            <person name="Davies K.M."/>
            <person name="Grierson E.P."/>
            <person name="Laing W.A."/>
            <person name="Kirk R."/>
            <person name="Chen X."/>
            <person name="Wood M."/>
            <person name="Montefiori M."/>
            <person name="Brummell D.A."/>
            <person name="Schwinn K.E."/>
            <person name="Catanach A."/>
            <person name="Fullerton C."/>
            <person name="Li D."/>
            <person name="Meiyalaghan S."/>
            <person name="Nieuwenhuizen N."/>
            <person name="Read N."/>
            <person name="Prakash R."/>
            <person name="Hunter D."/>
            <person name="Zhang H."/>
            <person name="McKenzie M."/>
            <person name="Knabel M."/>
            <person name="Harris A."/>
            <person name="Allan A.C."/>
            <person name="Gleave A."/>
            <person name="Chen A."/>
            <person name="Janssen B.J."/>
            <person name="Plunkett B."/>
            <person name="Ampomah-Dwamena C."/>
            <person name="Voogd C."/>
            <person name="Leif D."/>
            <person name="Lafferty D."/>
            <person name="Souleyre E.J.F."/>
            <person name="Varkonyi-Gasic E."/>
            <person name="Gambi F."/>
            <person name="Hanley J."/>
            <person name="Yao J.L."/>
            <person name="Cheung J."/>
            <person name="David K.M."/>
            <person name="Warren B."/>
            <person name="Marsh K."/>
            <person name="Snowden K.C."/>
            <person name="Lin-Wang K."/>
            <person name="Brian L."/>
            <person name="Martinez-Sanchez M."/>
            <person name="Wang M."/>
            <person name="Ileperuma N."/>
            <person name="Macnee N."/>
            <person name="Campin R."/>
            <person name="McAtee P."/>
            <person name="Drummond R.S.M."/>
            <person name="Espley R.V."/>
            <person name="Ireland H.S."/>
            <person name="Wu R."/>
            <person name="Atkinson R.G."/>
            <person name="Karunairetnam S."/>
            <person name="Bulley S."/>
            <person name="Chunkath S."/>
            <person name="Hanley Z."/>
            <person name="Storey R."/>
            <person name="Thrimawithana A.H."/>
            <person name="Thomson S."/>
            <person name="David C."/>
            <person name="Testolin R."/>
            <person name="Huang H."/>
            <person name="Hellens R.P."/>
            <person name="Schaffer R.J."/>
        </authorList>
    </citation>
    <scope>NUCLEOTIDE SEQUENCE [LARGE SCALE GENOMIC DNA]</scope>
    <source>
        <strain evidence="2">cv. Red5</strain>
    </source>
</reference>
<dbReference type="Gramene" id="PSS03955">
    <property type="protein sequence ID" value="PSS03955"/>
    <property type="gene ID" value="CEY00_Acc19789"/>
</dbReference>
<reference evidence="1 2" key="1">
    <citation type="submission" date="2017-07" db="EMBL/GenBank/DDBJ databases">
        <title>An improved, manually edited Actinidia chinensis var. chinensis (kiwifruit) genome highlights the challenges associated with draft genomes and gene prediction in plants.</title>
        <authorList>
            <person name="Pilkington S."/>
            <person name="Crowhurst R."/>
            <person name="Hilario E."/>
            <person name="Nardozza S."/>
            <person name="Fraser L."/>
            <person name="Peng Y."/>
            <person name="Gunaseelan K."/>
            <person name="Simpson R."/>
            <person name="Tahir J."/>
            <person name="Deroles S."/>
            <person name="Templeton K."/>
            <person name="Luo Z."/>
            <person name="Davy M."/>
            <person name="Cheng C."/>
            <person name="Mcneilage M."/>
            <person name="Scaglione D."/>
            <person name="Liu Y."/>
            <person name="Zhang Q."/>
            <person name="Datson P."/>
            <person name="De Silva N."/>
            <person name="Gardiner S."/>
            <person name="Bassett H."/>
            <person name="Chagne D."/>
            <person name="Mccallum J."/>
            <person name="Dzierzon H."/>
            <person name="Deng C."/>
            <person name="Wang Y.-Y."/>
            <person name="Barron N."/>
            <person name="Manako K."/>
            <person name="Bowen J."/>
            <person name="Foster T."/>
            <person name="Erridge Z."/>
            <person name="Tiffin H."/>
            <person name="Waite C."/>
            <person name="Davies K."/>
            <person name="Grierson E."/>
            <person name="Laing W."/>
            <person name="Kirk R."/>
            <person name="Chen X."/>
            <person name="Wood M."/>
            <person name="Montefiori M."/>
            <person name="Brummell D."/>
            <person name="Schwinn K."/>
            <person name="Catanach A."/>
            <person name="Fullerton C."/>
            <person name="Li D."/>
            <person name="Meiyalaghan S."/>
            <person name="Nieuwenhuizen N."/>
            <person name="Read N."/>
            <person name="Prakash R."/>
            <person name="Hunter D."/>
            <person name="Zhang H."/>
            <person name="Mckenzie M."/>
            <person name="Knabel M."/>
            <person name="Harris A."/>
            <person name="Allan A."/>
            <person name="Chen A."/>
            <person name="Janssen B."/>
            <person name="Plunkett B."/>
            <person name="Dwamena C."/>
            <person name="Voogd C."/>
            <person name="Leif D."/>
            <person name="Lafferty D."/>
            <person name="Souleyre E."/>
            <person name="Varkonyi-Gasic E."/>
            <person name="Gambi F."/>
            <person name="Hanley J."/>
            <person name="Yao J.-L."/>
            <person name="Cheung J."/>
            <person name="David K."/>
            <person name="Warren B."/>
            <person name="Marsh K."/>
            <person name="Snowden K."/>
            <person name="Lin-Wang K."/>
            <person name="Brian L."/>
            <person name="Martinez-Sanchez M."/>
            <person name="Wang M."/>
            <person name="Ileperuma N."/>
            <person name="Macnee N."/>
            <person name="Campin R."/>
            <person name="Mcatee P."/>
            <person name="Drummond R."/>
            <person name="Espley R."/>
            <person name="Ireland H."/>
            <person name="Wu R."/>
            <person name="Atkinson R."/>
            <person name="Karunairetnam S."/>
            <person name="Bulley S."/>
            <person name="Chunkath S."/>
            <person name="Hanley Z."/>
            <person name="Storey R."/>
            <person name="Thrimawithana A."/>
            <person name="Thomson S."/>
            <person name="David C."/>
            <person name="Testolin R."/>
        </authorList>
    </citation>
    <scope>NUCLEOTIDE SEQUENCE [LARGE SCALE GENOMIC DNA]</scope>
    <source>
        <strain evidence="2">cv. Red5</strain>
        <tissue evidence="1">Young leaf</tissue>
    </source>
</reference>
<gene>
    <name evidence="1" type="ORF">CEY00_Acc19789</name>
</gene>
<keyword evidence="2" id="KW-1185">Reference proteome</keyword>